<keyword evidence="2" id="KW-0645">Protease</keyword>
<organism evidence="2">
    <name type="scientific">uncultured Caudovirales phage</name>
    <dbReference type="NCBI Taxonomy" id="2100421"/>
    <lineage>
        <taxon>Viruses</taxon>
        <taxon>Duplodnaviria</taxon>
        <taxon>Heunggongvirae</taxon>
        <taxon>Uroviricota</taxon>
        <taxon>Caudoviricetes</taxon>
        <taxon>Peduoviridae</taxon>
        <taxon>Maltschvirus</taxon>
        <taxon>Maltschvirus maltsch</taxon>
    </lineage>
</organism>
<feature type="region of interest" description="Disordered" evidence="1">
    <location>
        <begin position="1"/>
        <end position="79"/>
    </location>
</feature>
<feature type="compositionally biased region" description="Polar residues" evidence="1">
    <location>
        <begin position="35"/>
        <end position="48"/>
    </location>
</feature>
<accession>A0A6J5MJQ1</accession>
<evidence type="ECO:0000256" key="1">
    <source>
        <dbReference type="SAM" id="MobiDB-lite"/>
    </source>
</evidence>
<dbReference type="EMBL" id="LR796472">
    <property type="protein sequence ID" value="CAB4146788.1"/>
    <property type="molecule type" value="Genomic_DNA"/>
</dbReference>
<sequence>MNEQTTMSDAATTTSGNPSSPMSGIPAATAEALYGNQQKGSGDQTQASADAARNAESDGNKTETSNNAPEKYEFKAPEGRQFDAEVIGSFSEVAKELNLSQESAQKVLDRVAPKMAERQAAQLEAIRSQWTESSRSDKEFGGDKLNENLVTAKRALDSFGTPELRTLLNESGLGNHPELVRFMFRAGQSISEDRFVGSSNGSTPSKGAPRDFNSQAAAMYNT</sequence>
<feature type="region of interest" description="Disordered" evidence="1">
    <location>
        <begin position="195"/>
        <end position="222"/>
    </location>
</feature>
<name>A0A6J5MJQ1_9CAUD</name>
<feature type="compositionally biased region" description="Basic and acidic residues" evidence="1">
    <location>
        <begin position="70"/>
        <end position="79"/>
    </location>
</feature>
<proteinExistence type="predicted"/>
<keyword evidence="2" id="KW-0378">Hydrolase</keyword>
<feature type="compositionally biased region" description="Polar residues" evidence="1">
    <location>
        <begin position="1"/>
        <end position="22"/>
    </location>
</feature>
<gene>
    <name evidence="2" type="ORF">UFOVP496_22</name>
</gene>
<reference evidence="2" key="1">
    <citation type="submission" date="2020-04" db="EMBL/GenBank/DDBJ databases">
        <authorList>
            <person name="Chiriac C."/>
            <person name="Salcher M."/>
            <person name="Ghai R."/>
            <person name="Kavagutti S V."/>
        </authorList>
    </citation>
    <scope>NUCLEOTIDE SEQUENCE</scope>
</reference>
<dbReference type="GO" id="GO:0006508">
    <property type="term" value="P:proteolysis"/>
    <property type="evidence" value="ECO:0007669"/>
    <property type="project" value="UniProtKB-KW"/>
</dbReference>
<protein>
    <submittedName>
        <fullName evidence="2">Putative protease</fullName>
    </submittedName>
</protein>
<dbReference type="GO" id="GO:0008233">
    <property type="term" value="F:peptidase activity"/>
    <property type="evidence" value="ECO:0007669"/>
    <property type="project" value="UniProtKB-KW"/>
</dbReference>
<evidence type="ECO:0000313" key="2">
    <source>
        <dbReference type="EMBL" id="CAB4146788.1"/>
    </source>
</evidence>
<feature type="compositionally biased region" description="Polar residues" evidence="1">
    <location>
        <begin position="212"/>
        <end position="222"/>
    </location>
</feature>